<dbReference type="STRING" id="861298.SAMN04488136_13046"/>
<dbReference type="EMBL" id="FNDD01000030">
    <property type="protein sequence ID" value="SDH81091.1"/>
    <property type="molecule type" value="Genomic_DNA"/>
</dbReference>
<keyword evidence="1" id="KW-0472">Membrane</keyword>
<proteinExistence type="predicted"/>
<keyword evidence="1" id="KW-0812">Transmembrane</keyword>
<dbReference type="RefSeq" id="WP_093278110.1">
    <property type="nucleotide sequence ID" value="NZ_FNDD01000030.1"/>
</dbReference>
<evidence type="ECO:0000256" key="1">
    <source>
        <dbReference type="SAM" id="Phobius"/>
    </source>
</evidence>
<feature type="transmembrane region" description="Helical" evidence="1">
    <location>
        <begin position="193"/>
        <end position="216"/>
    </location>
</feature>
<accession>A0A1G8FG08</accession>
<protein>
    <recommendedName>
        <fullName evidence="4">SMODS and SLOG-associating 2TM effector domain-containing protein</fullName>
    </recommendedName>
</protein>
<organism evidence="2 3">
    <name type="scientific">Vibrio xiamenensis</name>
    <dbReference type="NCBI Taxonomy" id="861298"/>
    <lineage>
        <taxon>Bacteria</taxon>
        <taxon>Pseudomonadati</taxon>
        <taxon>Pseudomonadota</taxon>
        <taxon>Gammaproteobacteria</taxon>
        <taxon>Vibrionales</taxon>
        <taxon>Vibrionaceae</taxon>
        <taxon>Vibrio</taxon>
    </lineage>
</organism>
<evidence type="ECO:0000313" key="2">
    <source>
        <dbReference type="EMBL" id="SDH81091.1"/>
    </source>
</evidence>
<reference evidence="2 3" key="1">
    <citation type="submission" date="2016-10" db="EMBL/GenBank/DDBJ databases">
        <authorList>
            <person name="de Groot N.N."/>
        </authorList>
    </citation>
    <scope>NUCLEOTIDE SEQUENCE [LARGE SCALE GENOMIC DNA]</scope>
    <source>
        <strain evidence="2 3">CGMCC 1.10228</strain>
    </source>
</reference>
<keyword evidence="3" id="KW-1185">Reference proteome</keyword>
<feature type="transmembrane region" description="Helical" evidence="1">
    <location>
        <begin position="64"/>
        <end position="84"/>
    </location>
</feature>
<dbReference type="OrthoDB" id="5906357at2"/>
<keyword evidence="1" id="KW-1133">Transmembrane helix</keyword>
<sequence length="225" mass="25889">MEFNEKLLIKPNIEPFDSNTQRIRRNLLVASILGLVMVTGSATFNGQHVGFLGVKLEDIKIENFYYFLLATLGYFLIHFFWSIFDDFKANKNRLTGLKAPTAMYASYAGDEHIFEPNVSNDLDSTLLSWWSCQREVTIEIEKYIGSKQGEPNENNSLNNINRLLEDINKKSGYIESALVRFERGFWYYQKSQLVRWFLLDVGVPMLLGILSFGLILCEVLVKCTS</sequence>
<dbReference type="AlphaFoldDB" id="A0A1G8FG08"/>
<name>A0A1G8FG08_9VIBR</name>
<evidence type="ECO:0000313" key="3">
    <source>
        <dbReference type="Proteomes" id="UP000198854"/>
    </source>
</evidence>
<feature type="transmembrane region" description="Helical" evidence="1">
    <location>
        <begin position="27"/>
        <end position="44"/>
    </location>
</feature>
<gene>
    <name evidence="2" type="ORF">SAMN04488136_13046</name>
</gene>
<evidence type="ECO:0008006" key="4">
    <source>
        <dbReference type="Google" id="ProtNLM"/>
    </source>
</evidence>
<dbReference type="Proteomes" id="UP000198854">
    <property type="component" value="Unassembled WGS sequence"/>
</dbReference>